<evidence type="ECO:0000313" key="2">
    <source>
        <dbReference type="Proteomes" id="UP000260782"/>
    </source>
</evidence>
<sequence length="139" mass="16267">MEQKYEDLRFLARQYNQRMLTLKTNKVFLLNLLDETMPGITNILPLTTRTPETSLSVLFINRFKSYDRIKKMGKSRFLDAFEKIARKSRNRQTKTYGLAIYEAALRNITTRGENEYTLAAQDQCLELVCESQKAAIQLF</sequence>
<accession>A0A3E2U2V2</accession>
<dbReference type="Proteomes" id="UP000260782">
    <property type="component" value="Unassembled WGS sequence"/>
</dbReference>
<comment type="caution">
    <text evidence="1">The sequence shown here is derived from an EMBL/GenBank/DDBJ whole genome shotgun (WGS) entry which is preliminary data.</text>
</comment>
<evidence type="ECO:0000313" key="1">
    <source>
        <dbReference type="EMBL" id="RGB90528.1"/>
    </source>
</evidence>
<gene>
    <name evidence="1" type="ORF">DWZ25_01655</name>
</gene>
<dbReference type="AlphaFoldDB" id="A0A3E2U2V2"/>
<dbReference type="EMBL" id="QVES01000001">
    <property type="protein sequence ID" value="RGB90528.1"/>
    <property type="molecule type" value="Genomic_DNA"/>
</dbReference>
<proteinExistence type="predicted"/>
<reference evidence="1 2" key="1">
    <citation type="submission" date="2018-08" db="EMBL/GenBank/DDBJ databases">
        <title>A genome reference for cultivated species of the human gut microbiota.</title>
        <authorList>
            <person name="Zou Y."/>
            <person name="Xue W."/>
            <person name="Luo G."/>
        </authorList>
    </citation>
    <scope>NUCLEOTIDE SEQUENCE [LARGE SCALE GENOMIC DNA]</scope>
    <source>
        <strain evidence="1 2">AF31-14AC</strain>
    </source>
</reference>
<name>A0A3E2U2V2_9FIRM</name>
<organism evidence="1 2">
    <name type="scientific">Faecalibacterium prausnitzii</name>
    <dbReference type="NCBI Taxonomy" id="853"/>
    <lineage>
        <taxon>Bacteria</taxon>
        <taxon>Bacillati</taxon>
        <taxon>Bacillota</taxon>
        <taxon>Clostridia</taxon>
        <taxon>Eubacteriales</taxon>
        <taxon>Oscillospiraceae</taxon>
        <taxon>Faecalibacterium</taxon>
    </lineage>
</organism>
<protein>
    <submittedName>
        <fullName evidence="1">Uncharacterized protein</fullName>
    </submittedName>
</protein>